<dbReference type="InterPro" id="IPR012938">
    <property type="entry name" value="Glc/Sorbosone_DH"/>
</dbReference>
<protein>
    <submittedName>
        <fullName evidence="3">Dehydrogenase</fullName>
    </submittedName>
</protein>
<reference evidence="3" key="1">
    <citation type="submission" date="2023-01" db="EMBL/GenBank/DDBJ databases">
        <title>Complete genome sequence of Planctobacterium marinum strain Dej080120_11.</title>
        <authorList>
            <person name="Ueki S."/>
            <person name="Maruyama F."/>
        </authorList>
    </citation>
    <scope>NUCLEOTIDE SEQUENCE</scope>
    <source>
        <strain evidence="3">Dej080120_11</strain>
    </source>
</reference>
<dbReference type="PANTHER" id="PTHR19328:SF75">
    <property type="entry name" value="ALDOSE SUGAR DEHYDROGENASE YLII"/>
    <property type="match status" value="1"/>
</dbReference>
<dbReference type="AlphaFoldDB" id="A0AA48HHB2"/>
<proteinExistence type="predicted"/>
<sequence>MIGPFMRLLTVFLLLLSSSISTAQANYDAEVVVEGLDVPWALTQLPGGGWLITERSGQLIYFKDGKKSLVQGTPSVFFAGQGGLLDVELHPDFTENHLLFLSYAKGDAGNNALTLYKATFNQDAMALENGTDIFSITPGKDTPVHYGGRIAVTNDALLLASGDGFDYRESAQIKNSMLGKVLRMGLNGKVKADNPFAADDNAAFVWTLGHRNPQALLFDVQSGVVYSHEHGPAGGDEINIIKKGLNYGWPVITNGKDYSGANISPFKEYPGMQQPLLDWTPSIAPSDMLLYRGNKFAELNGHLLVTTLKTRELRLVKLKEGKVAEQVTLLTHLDERLRGIEQDQQGDIYLLTDSGKLLLLTQL</sequence>
<keyword evidence="4" id="KW-1185">Reference proteome</keyword>
<feature type="chain" id="PRO_5041442937" evidence="1">
    <location>
        <begin position="24"/>
        <end position="363"/>
    </location>
</feature>
<dbReference type="InterPro" id="IPR011042">
    <property type="entry name" value="6-blade_b-propeller_TolB-like"/>
</dbReference>
<feature type="domain" description="Glucose/Sorbosone dehydrogenase" evidence="2">
    <location>
        <begin position="36"/>
        <end position="358"/>
    </location>
</feature>
<dbReference type="Pfam" id="PF07995">
    <property type="entry name" value="GSDH"/>
    <property type="match status" value="1"/>
</dbReference>
<evidence type="ECO:0000313" key="3">
    <source>
        <dbReference type="EMBL" id="BDX05304.1"/>
    </source>
</evidence>
<evidence type="ECO:0000256" key="1">
    <source>
        <dbReference type="SAM" id="SignalP"/>
    </source>
</evidence>
<dbReference type="Gene3D" id="2.120.10.30">
    <property type="entry name" value="TolB, C-terminal domain"/>
    <property type="match status" value="1"/>
</dbReference>
<organism evidence="3 4">
    <name type="scientific">Planctobacterium marinum</name>
    <dbReference type="NCBI Taxonomy" id="1631968"/>
    <lineage>
        <taxon>Bacteria</taxon>
        <taxon>Pseudomonadati</taxon>
        <taxon>Pseudomonadota</taxon>
        <taxon>Gammaproteobacteria</taxon>
        <taxon>Alteromonadales</taxon>
        <taxon>Alteromonadaceae</taxon>
        <taxon>Planctobacterium</taxon>
    </lineage>
</organism>
<dbReference type="KEGG" id="pmaw:MACH26_08250"/>
<accession>A0AA48HHB2</accession>
<feature type="signal peptide" evidence="1">
    <location>
        <begin position="1"/>
        <end position="23"/>
    </location>
</feature>
<dbReference type="PANTHER" id="PTHR19328">
    <property type="entry name" value="HEDGEHOG-INTERACTING PROTEIN"/>
    <property type="match status" value="1"/>
</dbReference>
<evidence type="ECO:0000259" key="2">
    <source>
        <dbReference type="Pfam" id="PF07995"/>
    </source>
</evidence>
<gene>
    <name evidence="3" type="ORF">MACH26_08250</name>
</gene>
<dbReference type="InterPro" id="IPR011041">
    <property type="entry name" value="Quinoprot_gluc/sorb_DH_b-prop"/>
</dbReference>
<keyword evidence="1" id="KW-0732">Signal</keyword>
<dbReference type="Proteomes" id="UP001333710">
    <property type="component" value="Chromosome"/>
</dbReference>
<dbReference type="EMBL" id="AP027272">
    <property type="protein sequence ID" value="BDX05304.1"/>
    <property type="molecule type" value="Genomic_DNA"/>
</dbReference>
<dbReference type="SUPFAM" id="SSF50952">
    <property type="entry name" value="Soluble quinoprotein glucose dehydrogenase"/>
    <property type="match status" value="1"/>
</dbReference>
<evidence type="ECO:0000313" key="4">
    <source>
        <dbReference type="Proteomes" id="UP001333710"/>
    </source>
</evidence>
<name>A0AA48HHB2_9ALTE</name>